<protein>
    <submittedName>
        <fullName evidence="1">Uncharacterized protein</fullName>
    </submittedName>
</protein>
<comment type="caution">
    <text evidence="1">The sequence shown here is derived from an EMBL/GenBank/DDBJ whole genome shotgun (WGS) entry which is preliminary data.</text>
</comment>
<dbReference type="EMBL" id="JAHRIQ010073703">
    <property type="protein sequence ID" value="MEQ2245583.1"/>
    <property type="molecule type" value="Genomic_DNA"/>
</dbReference>
<organism evidence="1 2">
    <name type="scientific">Ilyodon furcidens</name>
    <name type="common">goldbreast splitfin</name>
    <dbReference type="NCBI Taxonomy" id="33524"/>
    <lineage>
        <taxon>Eukaryota</taxon>
        <taxon>Metazoa</taxon>
        <taxon>Chordata</taxon>
        <taxon>Craniata</taxon>
        <taxon>Vertebrata</taxon>
        <taxon>Euteleostomi</taxon>
        <taxon>Actinopterygii</taxon>
        <taxon>Neopterygii</taxon>
        <taxon>Teleostei</taxon>
        <taxon>Neoteleostei</taxon>
        <taxon>Acanthomorphata</taxon>
        <taxon>Ovalentaria</taxon>
        <taxon>Atherinomorphae</taxon>
        <taxon>Cyprinodontiformes</taxon>
        <taxon>Goodeidae</taxon>
        <taxon>Ilyodon</taxon>
    </lineage>
</organism>
<gene>
    <name evidence="1" type="ORF">ILYODFUR_029449</name>
</gene>
<reference evidence="1 2" key="1">
    <citation type="submission" date="2021-06" db="EMBL/GenBank/DDBJ databases">
        <authorList>
            <person name="Palmer J.M."/>
        </authorList>
    </citation>
    <scope>NUCLEOTIDE SEQUENCE [LARGE SCALE GENOMIC DNA]</scope>
    <source>
        <strain evidence="2">if_2019</strain>
        <tissue evidence="1">Muscle</tissue>
    </source>
</reference>
<accession>A0ABV0UK14</accession>
<dbReference type="Proteomes" id="UP001482620">
    <property type="component" value="Unassembled WGS sequence"/>
</dbReference>
<proteinExistence type="predicted"/>
<name>A0ABV0UK14_9TELE</name>
<evidence type="ECO:0000313" key="2">
    <source>
        <dbReference type="Proteomes" id="UP001482620"/>
    </source>
</evidence>
<sequence length="120" mass="13464">MQLGLGNISSTRGLPRAARCTPSTGVPDLHLIVDALEEYLGPKPPVLRRQSVLPMCTCEVWADSLIRNRVLTWISYLLFDLGSPSFLAVWFGSLRSLDPRIPNLHCNLLELFTYLEPMNP</sequence>
<evidence type="ECO:0000313" key="1">
    <source>
        <dbReference type="EMBL" id="MEQ2245583.1"/>
    </source>
</evidence>
<keyword evidence="2" id="KW-1185">Reference proteome</keyword>